<accession>A0A1X7T1F8</accession>
<protein>
    <submittedName>
        <fullName evidence="1">Uncharacterized protein</fullName>
    </submittedName>
</protein>
<proteinExistence type="predicted"/>
<organism evidence="1">
    <name type="scientific">Amphimedon queenslandica</name>
    <name type="common">Sponge</name>
    <dbReference type="NCBI Taxonomy" id="400682"/>
    <lineage>
        <taxon>Eukaryota</taxon>
        <taxon>Metazoa</taxon>
        <taxon>Porifera</taxon>
        <taxon>Demospongiae</taxon>
        <taxon>Heteroscleromorpha</taxon>
        <taxon>Haplosclerida</taxon>
        <taxon>Niphatidae</taxon>
        <taxon>Amphimedon</taxon>
    </lineage>
</organism>
<evidence type="ECO:0000313" key="1">
    <source>
        <dbReference type="EnsemblMetazoa" id="Aqu2.1.08267_001"/>
    </source>
</evidence>
<sequence length="91" mass="10665">MNVIAIATHCDKYEELLKEGNEIETKEEMLMDIFKPIENSCKLIYQDPEARKLFHVVDGRKAERGEYNDAVIAQISSKLKDQMYRIKVFLK</sequence>
<dbReference type="EnsemblMetazoa" id="Aqu2.1.08267_001">
    <property type="protein sequence ID" value="Aqu2.1.08267_001"/>
    <property type="gene ID" value="Aqu2.1.08267"/>
</dbReference>
<name>A0A1X7T1F8_AMPQE</name>
<dbReference type="InParanoid" id="A0A1X7T1F8"/>
<reference evidence="1" key="1">
    <citation type="submission" date="2017-05" db="UniProtKB">
        <authorList>
            <consortium name="EnsemblMetazoa"/>
        </authorList>
    </citation>
    <scope>IDENTIFICATION</scope>
</reference>
<dbReference type="AlphaFoldDB" id="A0A1X7T1F8"/>